<dbReference type="SMART" id="SM01193">
    <property type="entry name" value="Enolase_N"/>
    <property type="match status" value="1"/>
</dbReference>
<keyword evidence="10 11" id="KW-0456">Lyase</keyword>
<evidence type="ECO:0000256" key="8">
    <source>
        <dbReference type="ARBA" id="ARBA00022842"/>
    </source>
</evidence>
<comment type="caution">
    <text evidence="17">The sequence shown here is derived from an EMBL/GenBank/DDBJ whole genome shotgun (WGS) entry which is preliminary data.</text>
</comment>
<feature type="binding site" evidence="13">
    <location>
        <position position="390"/>
    </location>
    <ligand>
        <name>substrate</name>
    </ligand>
</feature>
<dbReference type="FunFam" id="3.20.20.120:FF:000001">
    <property type="entry name" value="Enolase"/>
    <property type="match status" value="1"/>
</dbReference>
<evidence type="ECO:0000313" key="17">
    <source>
        <dbReference type="EMBL" id="HJF64621.1"/>
    </source>
</evidence>
<evidence type="ECO:0000256" key="7">
    <source>
        <dbReference type="ARBA" id="ARBA00022723"/>
    </source>
</evidence>
<dbReference type="SUPFAM" id="SSF54826">
    <property type="entry name" value="Enolase N-terminal domain-like"/>
    <property type="match status" value="1"/>
</dbReference>
<feature type="binding site" evidence="11">
    <location>
        <position position="369"/>
    </location>
    <ligand>
        <name>(2R)-2-phosphoglycerate</name>
        <dbReference type="ChEBI" id="CHEBI:58289"/>
    </ligand>
</feature>
<dbReference type="SMART" id="SM01192">
    <property type="entry name" value="Enolase_C"/>
    <property type="match status" value="1"/>
</dbReference>
<evidence type="ECO:0000256" key="13">
    <source>
        <dbReference type="PIRSR" id="PIRSR001400-2"/>
    </source>
</evidence>
<dbReference type="Gene3D" id="3.20.20.120">
    <property type="entry name" value="Enolase-like C-terminal domain"/>
    <property type="match status" value="1"/>
</dbReference>
<feature type="binding site" evidence="11">
    <location>
        <position position="339"/>
    </location>
    <ligand>
        <name>(2R)-2-phosphoglycerate</name>
        <dbReference type="ChEBI" id="CHEBI:58289"/>
    </ligand>
</feature>
<dbReference type="Pfam" id="PF00113">
    <property type="entry name" value="Enolase_C"/>
    <property type="match status" value="1"/>
</dbReference>
<feature type="binding site" evidence="13">
    <location>
        <position position="155"/>
    </location>
    <ligand>
        <name>substrate</name>
    </ligand>
</feature>
<comment type="catalytic activity">
    <reaction evidence="11">
        <text>(2R)-2-phosphoglycerate = phosphoenolpyruvate + H2O</text>
        <dbReference type="Rhea" id="RHEA:10164"/>
        <dbReference type="ChEBI" id="CHEBI:15377"/>
        <dbReference type="ChEBI" id="CHEBI:58289"/>
        <dbReference type="ChEBI" id="CHEBI:58702"/>
        <dbReference type="EC" id="4.2.1.11"/>
    </reaction>
</comment>
<evidence type="ECO:0000256" key="1">
    <source>
        <dbReference type="ARBA" id="ARBA00005031"/>
    </source>
</evidence>
<dbReference type="EMBL" id="DYWI01000011">
    <property type="protein sequence ID" value="HJF64621.1"/>
    <property type="molecule type" value="Genomic_DNA"/>
</dbReference>
<keyword evidence="8 11" id="KW-0460">Magnesium</keyword>
<accession>A0A9D3A0E9</accession>
<feature type="binding site" evidence="11">
    <location>
        <position position="163"/>
    </location>
    <ligand>
        <name>(2R)-2-phosphoglycerate</name>
        <dbReference type="ChEBI" id="CHEBI:58289"/>
    </ligand>
</feature>
<feature type="binding site" evidence="11 14">
    <location>
        <position position="287"/>
    </location>
    <ligand>
        <name>Mg(2+)</name>
        <dbReference type="ChEBI" id="CHEBI:18420"/>
    </ligand>
</feature>
<feature type="binding site" evidence="11 14">
    <location>
        <position position="314"/>
    </location>
    <ligand>
        <name>Mg(2+)</name>
        <dbReference type="ChEBI" id="CHEBI:18420"/>
    </ligand>
</feature>
<dbReference type="InterPro" id="IPR020811">
    <property type="entry name" value="Enolase_N"/>
</dbReference>
<evidence type="ECO:0000256" key="12">
    <source>
        <dbReference type="PIRSR" id="PIRSR001400-1"/>
    </source>
</evidence>
<dbReference type="GO" id="GO:0005576">
    <property type="term" value="C:extracellular region"/>
    <property type="evidence" value="ECO:0007669"/>
    <property type="project" value="UniProtKB-SubCell"/>
</dbReference>
<organism evidence="17 18">
    <name type="scientific">Slackia equolifaciens</name>
    <dbReference type="NCBI Taxonomy" id="498718"/>
    <lineage>
        <taxon>Bacteria</taxon>
        <taxon>Bacillati</taxon>
        <taxon>Actinomycetota</taxon>
        <taxon>Coriobacteriia</taxon>
        <taxon>Eggerthellales</taxon>
        <taxon>Eggerthellaceae</taxon>
        <taxon>Slackia</taxon>
    </lineage>
</organism>
<proteinExistence type="inferred from homology"/>
<dbReference type="FunFam" id="3.30.390.10:FF:000001">
    <property type="entry name" value="Enolase"/>
    <property type="match status" value="1"/>
</dbReference>
<dbReference type="SFLD" id="SFLDF00002">
    <property type="entry name" value="enolase"/>
    <property type="match status" value="1"/>
</dbReference>
<comment type="similarity">
    <text evidence="2 11">Belongs to the enolase family.</text>
</comment>
<dbReference type="PROSITE" id="PS00164">
    <property type="entry name" value="ENOLASE"/>
    <property type="match status" value="1"/>
</dbReference>
<comment type="cofactor">
    <cofactor evidence="14">
        <name>Mg(2+)</name>
        <dbReference type="ChEBI" id="CHEBI:18420"/>
    </cofactor>
    <text evidence="14">Mg(2+) is required for catalysis and for stabilizing the dimer.</text>
</comment>
<feature type="active site" description="Proton donor" evidence="11 12">
    <location>
        <position position="205"/>
    </location>
</feature>
<comment type="pathway">
    <text evidence="1 11">Carbohydrate degradation; glycolysis; pyruvate from D-glyceraldehyde 3-phosphate: step 4/5.</text>
</comment>
<dbReference type="Proteomes" id="UP000786989">
    <property type="component" value="Unassembled WGS sequence"/>
</dbReference>
<evidence type="ECO:0000256" key="5">
    <source>
        <dbReference type="ARBA" id="ARBA00022490"/>
    </source>
</evidence>
<dbReference type="NCBIfam" id="TIGR01060">
    <property type="entry name" value="eno"/>
    <property type="match status" value="1"/>
</dbReference>
<name>A0A9D3A0E9_9ACTN</name>
<gene>
    <name evidence="11 17" type="primary">eno</name>
    <name evidence="17" type="ORF">K8U77_00690</name>
</gene>
<dbReference type="GO" id="GO:0009986">
    <property type="term" value="C:cell surface"/>
    <property type="evidence" value="ECO:0007669"/>
    <property type="project" value="UniProtKB-SubCell"/>
</dbReference>
<evidence type="ECO:0000256" key="11">
    <source>
        <dbReference type="HAMAP-Rule" id="MF_00318"/>
    </source>
</evidence>
<keyword evidence="5 11" id="KW-0963">Cytoplasm</keyword>
<reference evidence="17" key="1">
    <citation type="journal article" date="2021" name="PeerJ">
        <title>Extensive microbial diversity within the chicken gut microbiome revealed by metagenomics and culture.</title>
        <authorList>
            <person name="Gilroy R."/>
            <person name="Ravi A."/>
            <person name="Getino M."/>
            <person name="Pursley I."/>
            <person name="Horton D.L."/>
            <person name="Alikhan N.F."/>
            <person name="Baker D."/>
            <person name="Gharbi K."/>
            <person name="Hall N."/>
            <person name="Watson M."/>
            <person name="Adriaenssens E.M."/>
            <person name="Foster-Nyarko E."/>
            <person name="Jarju S."/>
            <person name="Secka A."/>
            <person name="Antonio M."/>
            <person name="Oren A."/>
            <person name="Chaudhuri R.R."/>
            <person name="La Ragione R."/>
            <person name="Hildebrand F."/>
            <person name="Pallen M.J."/>
        </authorList>
    </citation>
    <scope>NUCLEOTIDE SEQUENCE</scope>
    <source>
        <strain evidence="17">ChiGjej6B6-11269</strain>
    </source>
</reference>
<evidence type="ECO:0000259" key="16">
    <source>
        <dbReference type="SMART" id="SM01193"/>
    </source>
</evidence>
<dbReference type="PANTHER" id="PTHR11902:SF1">
    <property type="entry name" value="ENOLASE"/>
    <property type="match status" value="1"/>
</dbReference>
<reference evidence="17" key="2">
    <citation type="submission" date="2021-09" db="EMBL/GenBank/DDBJ databases">
        <authorList>
            <person name="Gilroy R."/>
        </authorList>
    </citation>
    <scope>NUCLEOTIDE SEQUENCE</scope>
    <source>
        <strain evidence="17">ChiGjej6B6-11269</strain>
    </source>
</reference>
<dbReference type="InterPro" id="IPR029017">
    <property type="entry name" value="Enolase-like_N"/>
</dbReference>
<dbReference type="InterPro" id="IPR020809">
    <property type="entry name" value="Enolase_CS"/>
</dbReference>
<evidence type="ECO:0000259" key="15">
    <source>
        <dbReference type="SMART" id="SM01192"/>
    </source>
</evidence>
<dbReference type="EC" id="4.2.1.11" evidence="3 11"/>
<dbReference type="PRINTS" id="PR00148">
    <property type="entry name" value="ENOLASE"/>
</dbReference>
<keyword evidence="7 11" id="KW-0479">Metal-binding</keyword>
<dbReference type="CDD" id="cd03313">
    <property type="entry name" value="enolase"/>
    <property type="match status" value="1"/>
</dbReference>
<feature type="binding site" evidence="13">
    <location>
        <position position="287"/>
    </location>
    <ligand>
        <name>substrate</name>
    </ligand>
</feature>
<evidence type="ECO:0000256" key="14">
    <source>
        <dbReference type="PIRSR" id="PIRSR001400-3"/>
    </source>
</evidence>
<dbReference type="PIRSF" id="PIRSF001400">
    <property type="entry name" value="Enolase"/>
    <property type="match status" value="1"/>
</dbReference>
<comment type="subcellular location">
    <subcellularLocation>
        <location evidence="11">Cytoplasm</location>
    </subcellularLocation>
    <subcellularLocation>
        <location evidence="11">Secreted</location>
    </subcellularLocation>
    <subcellularLocation>
        <location evidence="11">Cell surface</location>
    </subcellularLocation>
    <text evidence="11">Fractions of enolase are present in both the cytoplasm and on the cell surface.</text>
</comment>
<dbReference type="SUPFAM" id="SSF51604">
    <property type="entry name" value="Enolase C-terminal domain-like"/>
    <property type="match status" value="1"/>
</dbReference>
<feature type="binding site" evidence="13">
    <location>
        <begin position="366"/>
        <end position="369"/>
    </location>
    <ligand>
        <name>substrate</name>
    </ligand>
</feature>
<keyword evidence="9 11" id="KW-0324">Glycolysis</keyword>
<evidence type="ECO:0000256" key="9">
    <source>
        <dbReference type="ARBA" id="ARBA00023152"/>
    </source>
</evidence>
<comment type="function">
    <text evidence="11">Catalyzes the reversible conversion of 2-phosphoglycerate (2-PG) into phosphoenolpyruvate (PEP). It is essential for the degradation of carbohydrates via glycolysis.</text>
</comment>
<feature type="binding site" evidence="11 14">
    <location>
        <position position="242"/>
    </location>
    <ligand>
        <name>Mg(2+)</name>
        <dbReference type="ChEBI" id="CHEBI:18420"/>
    </ligand>
</feature>
<sequence length="430" mass="46402">MSIIFDVYGREVLDSRGNPTVEVEVTLDDGSFARAIVPSGASTGAFEAVELRDGDKERYLGKGVQNAVANVNEEIAEALIGMDACDQRAIDSEMIELDGTPNKGRLGANAILGASLAVARAAAESADLPLYKYVGGVNANVLPTPMMNILNGGVHADNNVDFQEFMIMPVGAESFAEGLRWCAEIYHTLKKVLHDAGLGGGVGDEGGFAPNLKTNEEPLKYITEACEKAGYKPGTDIMFAMDPASTEYYNAETGMYELAGEGVSYTSEQMVDYWEKLVDKYPIISIEDGMAEEDWDGWKMLTDRIGDRVQLVGDDLFVTNPARLKKGIELGVANAILVKVNQIGSLTEALEAVQMAKQAGYACVISHRSGETEDTTIADLSVATNAGQIKTGAPCRSDRIAKYNQLIRIEEELEGSAQYAGMNAFYNIKR</sequence>
<dbReference type="InterPro" id="IPR036849">
    <property type="entry name" value="Enolase-like_C_sf"/>
</dbReference>
<feature type="binding site" evidence="13">
    <location>
        <position position="314"/>
    </location>
    <ligand>
        <name>substrate</name>
    </ligand>
</feature>
<feature type="binding site" evidence="11">
    <location>
        <position position="368"/>
    </location>
    <ligand>
        <name>(2R)-2-phosphoglycerate</name>
        <dbReference type="ChEBI" id="CHEBI:58289"/>
    </ligand>
</feature>
<dbReference type="GO" id="GO:0000287">
    <property type="term" value="F:magnesium ion binding"/>
    <property type="evidence" value="ECO:0007669"/>
    <property type="project" value="UniProtKB-UniRule"/>
</dbReference>
<comment type="cofactor">
    <cofactor evidence="11">
        <name>Mg(2+)</name>
        <dbReference type="ChEBI" id="CHEBI:18420"/>
    </cofactor>
    <text evidence="11">Binds a second Mg(2+) ion via substrate during catalysis.</text>
</comment>
<dbReference type="GO" id="GO:0000015">
    <property type="term" value="C:phosphopyruvate hydratase complex"/>
    <property type="evidence" value="ECO:0007669"/>
    <property type="project" value="InterPro"/>
</dbReference>
<protein>
    <recommendedName>
        <fullName evidence="4 11">Enolase</fullName>
        <ecNumber evidence="3 11">4.2.1.11</ecNumber>
    </recommendedName>
    <alternativeName>
        <fullName evidence="11">2-phospho-D-glycerate hydro-lyase</fullName>
    </alternativeName>
    <alternativeName>
        <fullName evidence="11">2-phosphoglycerate dehydratase</fullName>
    </alternativeName>
</protein>
<evidence type="ECO:0000256" key="10">
    <source>
        <dbReference type="ARBA" id="ARBA00023239"/>
    </source>
</evidence>
<feature type="binding site" evidence="13">
    <location>
        <position position="164"/>
    </location>
    <ligand>
        <name>substrate</name>
    </ligand>
</feature>
<feature type="domain" description="Enolase N-terminal" evidence="16">
    <location>
        <begin position="4"/>
        <end position="134"/>
    </location>
</feature>
<feature type="binding site" evidence="11">
    <location>
        <position position="390"/>
    </location>
    <ligand>
        <name>(2R)-2-phosphoglycerate</name>
        <dbReference type="ChEBI" id="CHEBI:58289"/>
    </ligand>
</feature>
<dbReference type="SFLD" id="SFLDS00001">
    <property type="entry name" value="Enolase"/>
    <property type="match status" value="1"/>
</dbReference>
<evidence type="ECO:0000256" key="3">
    <source>
        <dbReference type="ARBA" id="ARBA00012058"/>
    </source>
</evidence>
<dbReference type="AlphaFoldDB" id="A0A9D3A0E9"/>
<keyword evidence="6 11" id="KW-0964">Secreted</keyword>
<evidence type="ECO:0000313" key="18">
    <source>
        <dbReference type="Proteomes" id="UP000786989"/>
    </source>
</evidence>
<evidence type="ECO:0000256" key="4">
    <source>
        <dbReference type="ARBA" id="ARBA00017068"/>
    </source>
</evidence>
<dbReference type="PANTHER" id="PTHR11902">
    <property type="entry name" value="ENOLASE"/>
    <property type="match status" value="1"/>
</dbReference>
<dbReference type="SFLD" id="SFLDG00178">
    <property type="entry name" value="enolase"/>
    <property type="match status" value="1"/>
</dbReference>
<dbReference type="Pfam" id="PF03952">
    <property type="entry name" value="Enolase_N"/>
    <property type="match status" value="1"/>
</dbReference>
<dbReference type="GO" id="GO:0006096">
    <property type="term" value="P:glycolytic process"/>
    <property type="evidence" value="ECO:0007669"/>
    <property type="project" value="UniProtKB-UniRule"/>
</dbReference>
<dbReference type="Gene3D" id="3.30.390.10">
    <property type="entry name" value="Enolase-like, N-terminal domain"/>
    <property type="match status" value="1"/>
</dbReference>
<evidence type="ECO:0000256" key="2">
    <source>
        <dbReference type="ARBA" id="ARBA00009604"/>
    </source>
</evidence>
<dbReference type="HAMAP" id="MF_00318">
    <property type="entry name" value="Enolase"/>
    <property type="match status" value="1"/>
</dbReference>
<feature type="domain" description="Enolase C-terminal TIM barrel" evidence="15">
    <location>
        <begin position="139"/>
        <end position="427"/>
    </location>
</feature>
<dbReference type="InterPro" id="IPR000941">
    <property type="entry name" value="Enolase"/>
</dbReference>
<dbReference type="GO" id="GO:0004634">
    <property type="term" value="F:phosphopyruvate hydratase activity"/>
    <property type="evidence" value="ECO:0007669"/>
    <property type="project" value="UniProtKB-UniRule"/>
</dbReference>
<dbReference type="InterPro" id="IPR020810">
    <property type="entry name" value="Enolase_C"/>
</dbReference>
<evidence type="ECO:0000256" key="6">
    <source>
        <dbReference type="ARBA" id="ARBA00022525"/>
    </source>
</evidence>
<feature type="active site" description="Proton acceptor" evidence="11 12">
    <location>
        <position position="339"/>
    </location>
</feature>